<gene>
    <name evidence="1" type="ordered locus">TUZN_0152</name>
</gene>
<dbReference type="KEGG" id="tuz:TUZN_0152"/>
<dbReference type="STRING" id="999630.TUZN_0152"/>
<evidence type="ECO:0000313" key="2">
    <source>
        <dbReference type="Proteomes" id="UP000008138"/>
    </source>
</evidence>
<dbReference type="AlphaFoldDB" id="F2L1I2"/>
<keyword evidence="2" id="KW-1185">Reference proteome</keyword>
<dbReference type="Proteomes" id="UP000008138">
    <property type="component" value="Chromosome"/>
</dbReference>
<dbReference type="eggNOG" id="arCOG07461">
    <property type="taxonomic scope" value="Archaea"/>
</dbReference>
<name>F2L1I2_THEU7</name>
<accession>F2L1I2</accession>
<protein>
    <submittedName>
        <fullName evidence="1">Uncharacterized protein</fullName>
    </submittedName>
</protein>
<dbReference type="EMBL" id="CP002590">
    <property type="protein sequence ID" value="AEA11652.1"/>
    <property type="molecule type" value="Genomic_DNA"/>
</dbReference>
<sequence length="57" mass="6453">MVYTVRCVSCGFELYRGPEPKTVEAVAKIWGGYCPKCLSPIERRPIKIAAKLLTRPR</sequence>
<reference evidence="1 2" key="1">
    <citation type="journal article" date="2011" name="J. Bacteriol.">
        <title>Complete genome sequence of the thermoacidophilic crenarchaeon Thermoproteus uzoniensis 768-20.</title>
        <authorList>
            <person name="Mardanov A.V."/>
            <person name="Gumerov V.M."/>
            <person name="Beletsky A.V."/>
            <person name="Prokofeva M.I."/>
            <person name="Bonch-Osmolovskaya E.A."/>
            <person name="Ravin N.V."/>
            <person name="Skryabin K.G."/>
        </authorList>
    </citation>
    <scope>NUCLEOTIDE SEQUENCE [LARGE SCALE GENOMIC DNA]</scope>
    <source>
        <strain evidence="1 2">768-20</strain>
    </source>
</reference>
<organism evidence="1 2">
    <name type="scientific">Thermoproteus uzoniensis (strain 768-20)</name>
    <dbReference type="NCBI Taxonomy" id="999630"/>
    <lineage>
        <taxon>Archaea</taxon>
        <taxon>Thermoproteota</taxon>
        <taxon>Thermoprotei</taxon>
        <taxon>Thermoproteales</taxon>
        <taxon>Thermoproteaceae</taxon>
        <taxon>Thermoproteus</taxon>
    </lineage>
</organism>
<dbReference type="HOGENOM" id="CLU_3057345_0_0_2"/>
<proteinExistence type="predicted"/>
<reference key="2">
    <citation type="submission" date="2011-03" db="EMBL/GenBank/DDBJ databases">
        <title>Complete genome sequence of the thermoacidophilic crenarchaeon Thermoproteus uzoniensis 768-20.</title>
        <authorList>
            <person name="Mardanov A.V."/>
            <person name="Gumerov V.M."/>
            <person name="Beletsky A.V."/>
            <person name="Prokofeva M.I."/>
            <person name="Bonch-Osmolovskaya E.A."/>
            <person name="Ravin N.V."/>
            <person name="Skryabin K.G."/>
        </authorList>
    </citation>
    <scope>NUCLEOTIDE SEQUENCE</scope>
    <source>
        <strain>768-20</strain>
    </source>
</reference>
<evidence type="ECO:0000313" key="1">
    <source>
        <dbReference type="EMBL" id="AEA11652.1"/>
    </source>
</evidence>